<organism evidence="14 15">
    <name type="scientific">Microbacterium wangchenii</name>
    <dbReference type="NCBI Taxonomy" id="2541726"/>
    <lineage>
        <taxon>Bacteria</taxon>
        <taxon>Bacillati</taxon>
        <taxon>Actinomycetota</taxon>
        <taxon>Actinomycetes</taxon>
        <taxon>Micrococcales</taxon>
        <taxon>Microbacteriaceae</taxon>
        <taxon>Microbacterium</taxon>
    </lineage>
</organism>
<keyword evidence="8" id="KW-0804">Transcription</keyword>
<sequence>MNEQDFAELAAGAALHALSHDDRVAFDTARRQHPEWEHHVTANVATAAVLADGVADVAPPAGIRSALLARIAVTPQDPAPAAPEAEPDVPGAPGAPARRPRAWRARSWFALAASLALLVGIGWGAAFVNQQLNRPAPVAALEEIRQAPDARTESAAVAGGGEATAYWSPTVGKAVLVLEDFPPLGEDESYQMWLIRDGAAVSAGLVPADDGSGPALLADTPEPGDVLAVTREPEGGSPTGQPTSDPLVAIETP</sequence>
<evidence type="ECO:0000256" key="2">
    <source>
        <dbReference type="ARBA" id="ARBA00004236"/>
    </source>
</evidence>
<dbReference type="InterPro" id="IPR018764">
    <property type="entry name" value="RskA_C"/>
</dbReference>
<evidence type="ECO:0000256" key="1">
    <source>
        <dbReference type="ARBA" id="ARBA00004167"/>
    </source>
</evidence>
<evidence type="ECO:0000256" key="10">
    <source>
        <dbReference type="ARBA" id="ARBA00030803"/>
    </source>
</evidence>
<keyword evidence="15" id="KW-1185">Reference proteome</keyword>
<keyword evidence="4 12" id="KW-0812">Transmembrane</keyword>
<feature type="domain" description="Anti-sigma K factor RskA C-terminal" evidence="13">
    <location>
        <begin position="110"/>
        <end position="245"/>
    </location>
</feature>
<dbReference type="PANTHER" id="PTHR37461">
    <property type="entry name" value="ANTI-SIGMA-K FACTOR RSKA"/>
    <property type="match status" value="1"/>
</dbReference>
<feature type="region of interest" description="Disordered" evidence="11">
    <location>
        <begin position="212"/>
        <end position="253"/>
    </location>
</feature>
<dbReference type="PANTHER" id="PTHR37461:SF1">
    <property type="entry name" value="ANTI-SIGMA-K FACTOR RSKA"/>
    <property type="match status" value="1"/>
</dbReference>
<feature type="compositionally biased region" description="Low complexity" evidence="11">
    <location>
        <begin position="82"/>
        <end position="97"/>
    </location>
</feature>
<dbReference type="EMBL" id="CP038266">
    <property type="protein sequence ID" value="QBR89784.1"/>
    <property type="molecule type" value="Genomic_DNA"/>
</dbReference>
<evidence type="ECO:0000256" key="6">
    <source>
        <dbReference type="ARBA" id="ARBA00023015"/>
    </source>
</evidence>
<reference evidence="14 15" key="1">
    <citation type="submission" date="2019-03" db="EMBL/GenBank/DDBJ databases">
        <authorList>
            <person name="Dong K."/>
        </authorList>
    </citation>
    <scope>NUCLEOTIDE SEQUENCE [LARGE SCALE GENOMIC DNA]</scope>
    <source>
        <strain evidence="15">dk512</strain>
    </source>
</reference>
<accession>A0ABX5SY91</accession>
<evidence type="ECO:0000313" key="14">
    <source>
        <dbReference type="EMBL" id="QBR89784.1"/>
    </source>
</evidence>
<evidence type="ECO:0000256" key="4">
    <source>
        <dbReference type="ARBA" id="ARBA00022692"/>
    </source>
</evidence>
<keyword evidence="5 12" id="KW-1133">Transmembrane helix</keyword>
<comment type="subcellular location">
    <subcellularLocation>
        <location evidence="2">Cell membrane</location>
    </subcellularLocation>
    <subcellularLocation>
        <location evidence="1">Membrane</location>
        <topology evidence="1">Single-pass membrane protein</topology>
    </subcellularLocation>
</comment>
<evidence type="ECO:0000256" key="3">
    <source>
        <dbReference type="ARBA" id="ARBA00022475"/>
    </source>
</evidence>
<dbReference type="Pfam" id="PF10099">
    <property type="entry name" value="RskA_C"/>
    <property type="match status" value="1"/>
</dbReference>
<evidence type="ECO:0000313" key="15">
    <source>
        <dbReference type="Proteomes" id="UP000295748"/>
    </source>
</evidence>
<evidence type="ECO:0000259" key="13">
    <source>
        <dbReference type="Pfam" id="PF10099"/>
    </source>
</evidence>
<gene>
    <name evidence="14" type="ORF">E4K62_14490</name>
</gene>
<name>A0ABX5SY91_9MICO</name>
<keyword evidence="3" id="KW-1003">Cell membrane</keyword>
<dbReference type="Gene3D" id="1.10.10.1320">
    <property type="entry name" value="Anti-sigma factor, zinc-finger domain"/>
    <property type="match status" value="1"/>
</dbReference>
<feature type="transmembrane region" description="Helical" evidence="12">
    <location>
        <begin position="108"/>
        <end position="128"/>
    </location>
</feature>
<keyword evidence="6" id="KW-0805">Transcription regulation</keyword>
<evidence type="ECO:0000256" key="12">
    <source>
        <dbReference type="SAM" id="Phobius"/>
    </source>
</evidence>
<dbReference type="InterPro" id="IPR051474">
    <property type="entry name" value="Anti-sigma-K/W_factor"/>
</dbReference>
<evidence type="ECO:0000256" key="7">
    <source>
        <dbReference type="ARBA" id="ARBA00023136"/>
    </source>
</evidence>
<protein>
    <recommendedName>
        <fullName evidence="10">Regulator of SigK</fullName>
    </recommendedName>
    <alternativeName>
        <fullName evidence="9">Sigma-K anti-sigma factor RskA</fullName>
    </alternativeName>
</protein>
<proteinExistence type="predicted"/>
<evidence type="ECO:0000256" key="5">
    <source>
        <dbReference type="ARBA" id="ARBA00022989"/>
    </source>
</evidence>
<evidence type="ECO:0000256" key="8">
    <source>
        <dbReference type="ARBA" id="ARBA00023163"/>
    </source>
</evidence>
<evidence type="ECO:0000256" key="11">
    <source>
        <dbReference type="SAM" id="MobiDB-lite"/>
    </source>
</evidence>
<dbReference type="RefSeq" id="WP_135068635.1">
    <property type="nucleotide sequence ID" value="NZ_CP038266.1"/>
</dbReference>
<feature type="region of interest" description="Disordered" evidence="11">
    <location>
        <begin position="77"/>
        <end position="98"/>
    </location>
</feature>
<dbReference type="Proteomes" id="UP000295748">
    <property type="component" value="Chromosome"/>
</dbReference>
<dbReference type="InterPro" id="IPR041916">
    <property type="entry name" value="Anti_sigma_zinc_sf"/>
</dbReference>
<keyword evidence="7 12" id="KW-0472">Membrane</keyword>
<evidence type="ECO:0000256" key="9">
    <source>
        <dbReference type="ARBA" id="ARBA00029829"/>
    </source>
</evidence>